<accession>A0A4D4J8C6</accession>
<keyword evidence="2" id="KW-1185">Reference proteome</keyword>
<dbReference type="EMBL" id="BJFL01000030">
    <property type="protein sequence ID" value="GDY32911.1"/>
    <property type="molecule type" value="Genomic_DNA"/>
</dbReference>
<dbReference type="Proteomes" id="UP000298860">
    <property type="component" value="Unassembled WGS sequence"/>
</dbReference>
<protein>
    <submittedName>
        <fullName evidence="1">Uncharacterized protein</fullName>
    </submittedName>
</protein>
<comment type="caution">
    <text evidence="1">The sequence shown here is derived from an EMBL/GenBank/DDBJ whole genome shotgun (WGS) entry which is preliminary data.</text>
</comment>
<evidence type="ECO:0000313" key="1">
    <source>
        <dbReference type="EMBL" id="GDY32911.1"/>
    </source>
</evidence>
<organism evidence="1 2">
    <name type="scientific">Gandjariella thermophila</name>
    <dbReference type="NCBI Taxonomy" id="1931992"/>
    <lineage>
        <taxon>Bacteria</taxon>
        <taxon>Bacillati</taxon>
        <taxon>Actinomycetota</taxon>
        <taxon>Actinomycetes</taxon>
        <taxon>Pseudonocardiales</taxon>
        <taxon>Pseudonocardiaceae</taxon>
        <taxon>Gandjariella</taxon>
    </lineage>
</organism>
<dbReference type="AlphaFoldDB" id="A0A4D4J8C6"/>
<name>A0A4D4J8C6_9PSEU</name>
<sequence>MTERAREALRNLGSDPNVVARHLEIEDWPEEARDDLEVAGLLSVLYRETGRLLAQVTEKTTHCDYIAMPDTIELADEDPHVAARWEAAWVEARLAELAFDEQADQWLSGYAAAEQAVTAATKLLDLVKAGPVPAHTDPRSPRWDDVTDALQRAQRLVEEARAGKTHTTTPVEES</sequence>
<reference evidence="2" key="1">
    <citation type="submission" date="2019-04" db="EMBL/GenBank/DDBJ databases">
        <title>Draft genome sequence of Pseudonocardiaceae bacterium SL3-2-4.</title>
        <authorList>
            <person name="Ningsih F."/>
            <person name="Yokota A."/>
            <person name="Sakai Y."/>
            <person name="Nanatani K."/>
            <person name="Yabe S."/>
            <person name="Oetari A."/>
            <person name="Sjamsuridzal W."/>
        </authorList>
    </citation>
    <scope>NUCLEOTIDE SEQUENCE [LARGE SCALE GENOMIC DNA]</scope>
    <source>
        <strain evidence="2">SL3-2-4</strain>
    </source>
</reference>
<gene>
    <name evidence="1" type="ORF">GTS_45440</name>
</gene>
<proteinExistence type="predicted"/>
<evidence type="ECO:0000313" key="2">
    <source>
        <dbReference type="Proteomes" id="UP000298860"/>
    </source>
</evidence>